<proteinExistence type="predicted"/>
<organism evidence="1 2">
    <name type="scientific">Pieris brassicae</name>
    <name type="common">White butterfly</name>
    <name type="synonym">Large white butterfly</name>
    <dbReference type="NCBI Taxonomy" id="7116"/>
    <lineage>
        <taxon>Eukaryota</taxon>
        <taxon>Metazoa</taxon>
        <taxon>Ecdysozoa</taxon>
        <taxon>Arthropoda</taxon>
        <taxon>Hexapoda</taxon>
        <taxon>Insecta</taxon>
        <taxon>Pterygota</taxon>
        <taxon>Neoptera</taxon>
        <taxon>Endopterygota</taxon>
        <taxon>Lepidoptera</taxon>
        <taxon>Glossata</taxon>
        <taxon>Ditrysia</taxon>
        <taxon>Papilionoidea</taxon>
        <taxon>Pieridae</taxon>
        <taxon>Pierinae</taxon>
        <taxon>Pieris</taxon>
    </lineage>
</organism>
<keyword evidence="2" id="KW-1185">Reference proteome</keyword>
<sequence length="80" mass="9035">MSISTRCARITRIVVATTFVVRCQVAPAASKPRGEQKFYSAIPFIVHCDLQQIVLTESSSHKKMQRSEDQIIICLTRIRA</sequence>
<accession>A0A9P0TVH0</accession>
<comment type="caution">
    <text evidence="1">The sequence shown here is derived from an EMBL/GenBank/DDBJ whole genome shotgun (WGS) entry which is preliminary data.</text>
</comment>
<evidence type="ECO:0000313" key="1">
    <source>
        <dbReference type="EMBL" id="CAH4036317.1"/>
    </source>
</evidence>
<name>A0A9P0TVH0_PIEBR</name>
<dbReference type="EMBL" id="CALOZG010000066">
    <property type="protein sequence ID" value="CAH4036317.1"/>
    <property type="molecule type" value="Genomic_DNA"/>
</dbReference>
<reference evidence="1" key="1">
    <citation type="submission" date="2022-05" db="EMBL/GenBank/DDBJ databases">
        <authorList>
            <person name="Okamura Y."/>
        </authorList>
    </citation>
    <scope>NUCLEOTIDE SEQUENCE</scope>
</reference>
<gene>
    <name evidence="1" type="ORF">PIBRA_LOCUS12128</name>
</gene>
<dbReference type="Proteomes" id="UP001152562">
    <property type="component" value="Unassembled WGS sequence"/>
</dbReference>
<dbReference type="AlphaFoldDB" id="A0A9P0TVH0"/>
<protein>
    <submittedName>
        <fullName evidence="1">Uncharacterized protein</fullName>
    </submittedName>
</protein>
<evidence type="ECO:0000313" key="2">
    <source>
        <dbReference type="Proteomes" id="UP001152562"/>
    </source>
</evidence>